<protein>
    <submittedName>
        <fullName evidence="2">GlcNAc-PI de-N-acetylase</fullName>
    </submittedName>
</protein>
<dbReference type="InterPro" id="IPR003737">
    <property type="entry name" value="GlcNAc_PI_deacetylase-related"/>
</dbReference>
<sequence>MPLSDPDRILREASQPRILQLWWALRPLTSTISFMNSGAHPDDETSAMLAAMTFRDGFALSYACANRGEGGQNDIGTEITEDLGVLRTAEMERAADVLDMRLYWLSETPEDAIFDFGFSKSGKETLGKWGTSRTLRRFVRIVREERPDILCPTFLDIPGQHGHHRAMTETAHKVMEAAADPEFSGSSLPPWQVSKLYLPAWSGAGQAYDDDLPPPPASLTIKAKGRDPVSGWSWERIGQQSRAFHRTQAMGRWIAAGEERDWPLHLARSVVDGPEDDIRAGLPATLRDLPQYAGAPVLTGALSLAQRDIDNALSAFPDSHGVLDHASNALRHLREAIAMCPDRAAATVMHRLRRKEQQLARVIRLAAEVEVIGRAGDDWLHPGQETSLTIETRQGLAETLDVSMELPDGWKATTDGLRLAPSAPPSDCYPPVHDPATPRAPALRVKVTALGQESVSHLPLEVTPVALPAATATLAPSTWVMTTAAPRVITLTLSDIHPATATPALVLPEGWRADRTDRGFDLHPPETLDPGLIEIPLTLDGHPAMTVRRIAHPHIAPRARAFPAALKLRVLEVSVPETRVGYVGAGNDRVAHWLAAMGAESRELSDSDLTDEAVLEGLDTIVVGIFAIRFREALQAALPRLHAWVEAGGNLVTLYHRPWDNWDPDSTPPRRLEIGQPSLRWRVTDETAEVTCLSPEHALLNTPNTIGAEDWAGWHKERGLYFAKSWDEAYEPLLEMADPEETPHQGALLAARIGQGRHVHCALILHHQMEKLVLGGFRLMANLIAKPAFPPDPDPESGSDHGTEQDGDRTDSAETATETDSAAE</sequence>
<evidence type="ECO:0000313" key="2">
    <source>
        <dbReference type="EMBL" id="PRY26163.1"/>
    </source>
</evidence>
<dbReference type="AlphaFoldDB" id="A0A2T0RYQ6"/>
<dbReference type="SUPFAM" id="SSF102588">
    <property type="entry name" value="LmbE-like"/>
    <property type="match status" value="1"/>
</dbReference>
<proteinExistence type="predicted"/>
<evidence type="ECO:0000313" key="3">
    <source>
        <dbReference type="Proteomes" id="UP000239480"/>
    </source>
</evidence>
<dbReference type="SUPFAM" id="SSF52317">
    <property type="entry name" value="Class I glutamine amidotransferase-like"/>
    <property type="match status" value="1"/>
</dbReference>
<reference evidence="2 3" key="1">
    <citation type="submission" date="2018-03" db="EMBL/GenBank/DDBJ databases">
        <title>Genomic Encyclopedia of Archaeal and Bacterial Type Strains, Phase II (KMG-II): from individual species to whole genera.</title>
        <authorList>
            <person name="Goeker M."/>
        </authorList>
    </citation>
    <scope>NUCLEOTIDE SEQUENCE [LARGE SCALE GENOMIC DNA]</scope>
    <source>
        <strain evidence="2 3">DSM 29328</strain>
    </source>
</reference>
<keyword evidence="3" id="KW-1185">Reference proteome</keyword>
<comment type="caution">
    <text evidence="2">The sequence shown here is derived from an EMBL/GenBank/DDBJ whole genome shotgun (WGS) entry which is preliminary data.</text>
</comment>
<dbReference type="InterPro" id="IPR024078">
    <property type="entry name" value="LmbE-like_dom_sf"/>
</dbReference>
<dbReference type="EMBL" id="PVTD01000001">
    <property type="protein sequence ID" value="PRY26163.1"/>
    <property type="molecule type" value="Genomic_DNA"/>
</dbReference>
<feature type="region of interest" description="Disordered" evidence="1">
    <location>
        <begin position="787"/>
        <end position="824"/>
    </location>
</feature>
<dbReference type="RefSeq" id="WP_106202966.1">
    <property type="nucleotide sequence ID" value="NZ_PVTD01000001.1"/>
</dbReference>
<dbReference type="Gene3D" id="3.40.50.10320">
    <property type="entry name" value="LmbE-like"/>
    <property type="match status" value="1"/>
</dbReference>
<feature type="compositionally biased region" description="Low complexity" evidence="1">
    <location>
        <begin position="813"/>
        <end position="824"/>
    </location>
</feature>
<accession>A0A2T0RYQ6</accession>
<gene>
    <name evidence="2" type="ORF">CLV78_101257</name>
</gene>
<feature type="compositionally biased region" description="Basic and acidic residues" evidence="1">
    <location>
        <begin position="798"/>
        <end position="812"/>
    </location>
</feature>
<evidence type="ECO:0000256" key="1">
    <source>
        <dbReference type="SAM" id="MobiDB-lite"/>
    </source>
</evidence>
<organism evidence="2 3">
    <name type="scientific">Aliiruegeria haliotis</name>
    <dbReference type="NCBI Taxonomy" id="1280846"/>
    <lineage>
        <taxon>Bacteria</taxon>
        <taxon>Pseudomonadati</taxon>
        <taxon>Pseudomonadota</taxon>
        <taxon>Alphaproteobacteria</taxon>
        <taxon>Rhodobacterales</taxon>
        <taxon>Roseobacteraceae</taxon>
        <taxon>Aliiruegeria</taxon>
    </lineage>
</organism>
<dbReference type="InterPro" id="IPR029062">
    <property type="entry name" value="Class_I_gatase-like"/>
</dbReference>
<name>A0A2T0RYQ6_9RHOB</name>
<dbReference type="OrthoDB" id="9759749at2"/>
<dbReference type="Pfam" id="PF02585">
    <property type="entry name" value="PIG-L"/>
    <property type="match status" value="1"/>
</dbReference>
<dbReference type="Proteomes" id="UP000239480">
    <property type="component" value="Unassembled WGS sequence"/>
</dbReference>